<sequence>MSEVGGALVARLTLEVGSGAIKHLFERVSTDVGGVW</sequence>
<proteinExistence type="predicted"/>
<organism evidence="1 2">
    <name type="scientific">Cellulomonas flavigena (strain ATCC 482 / DSM 20109 / BCRC 11376 / JCM 18109 / NBRC 3775 / NCIMB 8073 / NRS 134)</name>
    <dbReference type="NCBI Taxonomy" id="446466"/>
    <lineage>
        <taxon>Bacteria</taxon>
        <taxon>Bacillati</taxon>
        <taxon>Actinomycetota</taxon>
        <taxon>Actinomycetes</taxon>
        <taxon>Micrococcales</taxon>
        <taxon>Cellulomonadaceae</taxon>
        <taxon>Cellulomonas</taxon>
    </lineage>
</organism>
<dbReference type="STRING" id="446466.Cfla_1567"/>
<accession>D5UDQ7</accession>
<reference evidence="1 2" key="1">
    <citation type="journal article" date="2010" name="Stand. Genomic Sci.">
        <title>Complete genome sequence of Cellulomonas flavigena type strain (134).</title>
        <authorList>
            <person name="Abt B."/>
            <person name="Foster B."/>
            <person name="Lapidus A."/>
            <person name="Clum A."/>
            <person name="Sun H."/>
            <person name="Pukall R."/>
            <person name="Lucas S."/>
            <person name="Glavina Del Rio T."/>
            <person name="Nolan M."/>
            <person name="Tice H."/>
            <person name="Cheng J.F."/>
            <person name="Pitluck S."/>
            <person name="Liolios K."/>
            <person name="Ivanova N."/>
            <person name="Mavromatis K."/>
            <person name="Ovchinnikova G."/>
            <person name="Pati A."/>
            <person name="Goodwin L."/>
            <person name="Chen A."/>
            <person name="Palaniappan K."/>
            <person name="Land M."/>
            <person name="Hauser L."/>
            <person name="Chang Y.J."/>
            <person name="Jeffries C.D."/>
            <person name="Rohde M."/>
            <person name="Goker M."/>
            <person name="Woyke T."/>
            <person name="Bristow J."/>
            <person name="Eisen J.A."/>
            <person name="Markowitz V."/>
            <person name="Hugenholtz P."/>
            <person name="Kyrpides N.C."/>
            <person name="Klenk H.P."/>
        </authorList>
    </citation>
    <scope>NUCLEOTIDE SEQUENCE [LARGE SCALE GENOMIC DNA]</scope>
    <source>
        <strain evidence="2">ATCC 482 / DSM 20109 / BCRC 11376 / JCM 18109 / NBRC 3775 / NCIMB 8073 / NRS 134</strain>
    </source>
</reference>
<dbReference type="KEGG" id="cfl:Cfla_1567"/>
<gene>
    <name evidence="1" type="ordered locus">Cfla_1567</name>
</gene>
<name>D5UDQ7_CELFN</name>
<evidence type="ECO:0000313" key="1">
    <source>
        <dbReference type="EMBL" id="ADG74465.1"/>
    </source>
</evidence>
<dbReference type="EMBL" id="CP001964">
    <property type="protein sequence ID" value="ADG74465.1"/>
    <property type="molecule type" value="Genomic_DNA"/>
</dbReference>
<protein>
    <submittedName>
        <fullName evidence="1">Uncharacterized protein</fullName>
    </submittedName>
</protein>
<dbReference type="Proteomes" id="UP000000849">
    <property type="component" value="Chromosome"/>
</dbReference>
<dbReference type="HOGENOM" id="CLU_3355243_0_0_11"/>
<keyword evidence="2" id="KW-1185">Reference proteome</keyword>
<evidence type="ECO:0000313" key="2">
    <source>
        <dbReference type="Proteomes" id="UP000000849"/>
    </source>
</evidence>
<dbReference type="AlphaFoldDB" id="D5UDQ7"/>